<dbReference type="CDD" id="cd08839">
    <property type="entry name" value="ArfGap_SMAP"/>
    <property type="match status" value="1"/>
</dbReference>
<feature type="region of interest" description="Disordered" evidence="4">
    <location>
        <begin position="195"/>
        <end position="231"/>
    </location>
</feature>
<dbReference type="PROSITE" id="PS51790">
    <property type="entry name" value="MSRB"/>
    <property type="match status" value="1"/>
</dbReference>
<dbReference type="InterPro" id="IPR037278">
    <property type="entry name" value="ARFGAP/RecO"/>
</dbReference>
<dbReference type="SUPFAM" id="SSF46934">
    <property type="entry name" value="UBA-like"/>
    <property type="match status" value="1"/>
</dbReference>
<feature type="compositionally biased region" description="Polar residues" evidence="4">
    <location>
        <begin position="1192"/>
        <end position="1201"/>
    </location>
</feature>
<feature type="compositionally biased region" description="Basic residues" evidence="4">
    <location>
        <begin position="200"/>
        <end position="211"/>
    </location>
</feature>
<dbReference type="SMART" id="SM01162">
    <property type="entry name" value="DUF1771"/>
    <property type="match status" value="1"/>
</dbReference>
<evidence type="ECO:0000259" key="6">
    <source>
        <dbReference type="PROSITE" id="PS50828"/>
    </source>
</evidence>
<sequence>DLEQAFCPPLDPALFSAIASDYDLADPSSLKQLEDTLNALKATADEQQDLPFDPSGTGGLRAADFLDNDGSGSRNDTTGSRETDITSLRSDLSSLLIDGDDRNSATTNNKAYIVGSNGLPCLTGMTAEEKAGYLCEMFPSVAEYTIKHTLGKCDFDVDRSMDVLLNIAFFDSQESRSPIDEDVKISIPKGIEGFVSPQGPKKKGKNRRAKAKGPAGFRLPETYGQSSSPVRNKWDDAKDDLDFITSRTAPVLKKETIASAYHKNHASRSETIKYLATANAPESTSEDATVVAQVAELVQEFPTISILILEGLLNITGHSVSAANELARATLFQPSRRLSDIIRIAAPAPVLDDEEDAMSRREGSTAAPRIASEYTSVQNTANAHFSAGSTAFVKASAAYRRGKSDRLMGGAAAYYASVGREHLEKAKRENSAAADALVSSQSSADSLDLHGVSVQDGVRIASDRVSYWWESLGDSKYALGVAMRGPYRIITGAGRHSRDGTSRLGPAVGKMLAREGWKFEVTKGMAFYRRRLPPTVLSTRAYRPHCSRPLLSNYGCYYNKQLHTGLKRARLPSPFTSATLKSASWMSFLGSLFGSSARAEESNNAKMSYPDQRGDEEWRAVLSPEQFRVIRQKGTEPAFTGEYDKHYPSTGVYNCAACDTPLYKADTKFQSGCGWPAYFDAIPGAVTRHVDRAFGIERTEIVCSNCGGHLGHVFKGEGFPTPTDERHCVNSTDTALDPPAMSRRPDPTRAAQNQQTIKNLLKLEPNKTCADCKRNKHPRWASWNLGIFVCIRCSGIHRGMGTHISRVKSVDLDAWTDEQLQSVLKWGNGRANKYWEAKLTAGHVPSDSKIENFIRTKYESKRWAMDGPIPDPATLGSDDDVPLAVVQERAKLERSASQRAPAASQPPVRRQAQQQQQQSSVNFFDDDNTINPPARPSTTDPPAVARPPPPANAQQLAAPKQAKPADSLLGLDFFGSTQSTPTSRPGSTGPTVGSQAGMSRPDLKQSILSLYATAPKPQPAQHERTSSIASANQSNVGSLTDAFSGLTFPTNSASPPPPKPQVDAFAGLTGFGGPQSSSKVTSPTGSLFDSIASNTSTPKPPAAPRTASISSNGWDTGFSSHHQTSSISQQPKQQPPPPSASNDLLFDLSTPAAPSQPRSPPVPQPSMSSAFNLSSPAPQPAQKAAPTTSTSNVTSAFSAASSMDPWGGNAWNTPDPAPVAAPAAPTTTTTRTTATISSTITKPVTSPLADSMRMPDTLTPGDIGAGWGATPAAAPTVAPDDDFGGWTSAAPIPSSTTSGATGNKPAVGGFGGGSDDLFSNVWE</sequence>
<dbReference type="InterPro" id="IPR001164">
    <property type="entry name" value="ArfGAP_dom"/>
</dbReference>
<feature type="region of interest" description="Disordered" evidence="4">
    <location>
        <begin position="44"/>
        <end position="84"/>
    </location>
</feature>
<feature type="compositionally biased region" description="Low complexity" evidence="4">
    <location>
        <begin position="952"/>
        <end position="965"/>
    </location>
</feature>
<feature type="non-terminal residue" evidence="8">
    <location>
        <position position="1"/>
    </location>
</feature>
<evidence type="ECO:0000313" key="9">
    <source>
        <dbReference type="Proteomes" id="UP000509510"/>
    </source>
</evidence>
<dbReference type="InterPro" id="IPR038508">
    <property type="entry name" value="ArfGAP_dom_sf"/>
</dbReference>
<evidence type="ECO:0000256" key="2">
    <source>
        <dbReference type="ARBA" id="ARBA00023002"/>
    </source>
</evidence>
<evidence type="ECO:0000313" key="8">
    <source>
        <dbReference type="EMBL" id="QKX58661.1"/>
    </source>
</evidence>
<feature type="domain" description="MsrB" evidence="7">
    <location>
        <begin position="615"/>
        <end position="739"/>
    </location>
</feature>
<dbReference type="InterPro" id="IPR051718">
    <property type="entry name" value="ARF_GTPase-activating"/>
</dbReference>
<keyword evidence="3" id="KW-0863">Zinc-finger</keyword>
<dbReference type="PROSITE" id="PS50115">
    <property type="entry name" value="ARFGAP"/>
    <property type="match status" value="1"/>
</dbReference>
<dbReference type="NCBIfam" id="TIGR00357">
    <property type="entry name" value="peptide-methionine (R)-S-oxide reductase MsrB"/>
    <property type="match status" value="1"/>
</dbReference>
<proteinExistence type="inferred from homology"/>
<evidence type="ECO:0000259" key="7">
    <source>
        <dbReference type="PROSITE" id="PS51790"/>
    </source>
</evidence>
<dbReference type="GO" id="GO:0005096">
    <property type="term" value="F:GTPase activator activity"/>
    <property type="evidence" value="ECO:0007669"/>
    <property type="project" value="InterPro"/>
</dbReference>
<keyword evidence="2" id="KW-0560">Oxidoreductase</keyword>
<dbReference type="Proteomes" id="UP000509510">
    <property type="component" value="Chromosome III"/>
</dbReference>
<evidence type="ECO:0008006" key="10">
    <source>
        <dbReference type="Google" id="ProtNLM"/>
    </source>
</evidence>
<dbReference type="GeneID" id="55993285"/>
<dbReference type="SUPFAM" id="SSF160443">
    <property type="entry name" value="SMR domain-like"/>
    <property type="match status" value="1"/>
</dbReference>
<feature type="region of interest" description="Disordered" evidence="4">
    <location>
        <begin position="1047"/>
        <end position="1254"/>
    </location>
</feature>
<reference evidence="9" key="1">
    <citation type="submission" date="2020-06" db="EMBL/GenBank/DDBJ databases">
        <title>A chromosome-scale genome assembly of Talaromyces rugulosus W13939.</title>
        <authorList>
            <person name="Wang B."/>
            <person name="Guo L."/>
            <person name="Ye K."/>
            <person name="Wang L."/>
        </authorList>
    </citation>
    <scope>NUCLEOTIDE SEQUENCE [LARGE SCALE GENOMIC DNA]</scope>
    <source>
        <strain evidence="9">W13939</strain>
    </source>
</reference>
<feature type="region of interest" description="Disordered" evidence="4">
    <location>
        <begin position="891"/>
        <end position="999"/>
    </location>
</feature>
<dbReference type="InterPro" id="IPR058864">
    <property type="entry name" value="UBA_10"/>
</dbReference>
<dbReference type="InterPro" id="IPR002579">
    <property type="entry name" value="Met_Sox_Rdtase_MsrB_dom"/>
</dbReference>
<comment type="similarity">
    <text evidence="1">Belongs to the MsrB Met sulfoxide reductase family.</text>
</comment>
<feature type="compositionally biased region" description="Low complexity" evidence="4">
    <location>
        <begin position="1287"/>
        <end position="1302"/>
    </location>
</feature>
<feature type="compositionally biased region" description="Polar residues" evidence="4">
    <location>
        <begin position="1107"/>
        <end position="1118"/>
    </location>
</feature>
<dbReference type="Gene3D" id="2.170.150.20">
    <property type="entry name" value="Peptide methionine sulfoxide reductase"/>
    <property type="match status" value="1"/>
</dbReference>
<dbReference type="PROSITE" id="PS50828">
    <property type="entry name" value="SMR"/>
    <property type="match status" value="1"/>
</dbReference>
<keyword evidence="3" id="KW-0862">Zinc</keyword>
<dbReference type="SUPFAM" id="SSF57863">
    <property type="entry name" value="ArfGap/RecO-like zinc finger"/>
    <property type="match status" value="1"/>
</dbReference>
<feature type="compositionally biased region" description="Low complexity" evidence="4">
    <location>
        <begin position="1119"/>
        <end position="1132"/>
    </location>
</feature>
<dbReference type="InterPro" id="IPR011057">
    <property type="entry name" value="Mss4-like_sf"/>
</dbReference>
<dbReference type="InterPro" id="IPR009060">
    <property type="entry name" value="UBA-like_sf"/>
</dbReference>
<dbReference type="Pfam" id="PF01412">
    <property type="entry name" value="ArfGap"/>
    <property type="match status" value="1"/>
</dbReference>
<dbReference type="InterPro" id="IPR036063">
    <property type="entry name" value="Smr_dom_sf"/>
</dbReference>
<evidence type="ECO:0000259" key="5">
    <source>
        <dbReference type="PROSITE" id="PS50115"/>
    </source>
</evidence>
<dbReference type="Gene3D" id="1.10.220.150">
    <property type="entry name" value="Arf GTPase activating protein"/>
    <property type="match status" value="1"/>
</dbReference>
<dbReference type="InterPro" id="IPR002625">
    <property type="entry name" value="Smr_dom"/>
</dbReference>
<dbReference type="Pfam" id="PF08590">
    <property type="entry name" value="DUF1771"/>
    <property type="match status" value="1"/>
</dbReference>
<evidence type="ECO:0000256" key="3">
    <source>
        <dbReference type="PROSITE-ProRule" id="PRU00288"/>
    </source>
</evidence>
<dbReference type="KEGG" id="trg:TRUGW13939_05788"/>
<name>A0A7H8QZ09_TALRU</name>
<feature type="domain" description="Smr" evidence="6">
    <location>
        <begin position="447"/>
        <end position="532"/>
    </location>
</feature>
<evidence type="ECO:0000256" key="1">
    <source>
        <dbReference type="ARBA" id="ARBA00007174"/>
    </source>
</evidence>
<dbReference type="InterPro" id="IPR044732">
    <property type="entry name" value="ArfGAP_SMAP1-like"/>
</dbReference>
<accession>A0A7H8QZ09</accession>
<evidence type="ECO:0000256" key="4">
    <source>
        <dbReference type="SAM" id="MobiDB-lite"/>
    </source>
</evidence>
<dbReference type="Pfam" id="PF26286">
    <property type="entry name" value="UBA_10"/>
    <property type="match status" value="1"/>
</dbReference>
<feature type="compositionally biased region" description="Polar residues" evidence="4">
    <location>
        <begin position="1074"/>
        <end position="1097"/>
    </location>
</feature>
<keyword evidence="9" id="KW-1185">Reference proteome</keyword>
<gene>
    <name evidence="8" type="ORF">TRUGW13939_05788</name>
</gene>
<dbReference type="RefSeq" id="XP_035344839.1">
    <property type="nucleotide sequence ID" value="XM_035488946.1"/>
</dbReference>
<feature type="domain" description="Arf-GAP" evidence="5">
    <location>
        <begin position="754"/>
        <end position="863"/>
    </location>
</feature>
<feature type="compositionally biased region" description="Low complexity" evidence="4">
    <location>
        <begin position="1218"/>
        <end position="1243"/>
    </location>
</feature>
<organism evidence="8 9">
    <name type="scientific">Talaromyces rugulosus</name>
    <name type="common">Penicillium rugulosum</name>
    <dbReference type="NCBI Taxonomy" id="121627"/>
    <lineage>
        <taxon>Eukaryota</taxon>
        <taxon>Fungi</taxon>
        <taxon>Dikarya</taxon>
        <taxon>Ascomycota</taxon>
        <taxon>Pezizomycotina</taxon>
        <taxon>Eurotiomycetes</taxon>
        <taxon>Eurotiomycetidae</taxon>
        <taxon>Eurotiales</taxon>
        <taxon>Trichocomaceae</taxon>
        <taxon>Talaromyces</taxon>
        <taxon>Talaromyces sect. Islandici</taxon>
    </lineage>
</organism>
<dbReference type="PANTHER" id="PTHR45705:SF1">
    <property type="entry name" value="FI20236P1"/>
    <property type="match status" value="1"/>
</dbReference>
<dbReference type="OrthoDB" id="443981at2759"/>
<dbReference type="SMART" id="SM00105">
    <property type="entry name" value="ArfGap"/>
    <property type="match status" value="1"/>
</dbReference>
<feature type="compositionally biased region" description="Low complexity" evidence="4">
    <location>
        <begin position="975"/>
        <end position="994"/>
    </location>
</feature>
<dbReference type="CDD" id="cd14279">
    <property type="entry name" value="CUE"/>
    <property type="match status" value="1"/>
</dbReference>
<dbReference type="PANTHER" id="PTHR45705">
    <property type="entry name" value="FI20236P1"/>
    <property type="match status" value="1"/>
</dbReference>
<dbReference type="GO" id="GO:0008270">
    <property type="term" value="F:zinc ion binding"/>
    <property type="evidence" value="ECO:0007669"/>
    <property type="project" value="UniProtKB-KW"/>
</dbReference>
<feature type="compositionally biased region" description="Low complexity" evidence="4">
    <location>
        <begin position="1165"/>
        <end position="1191"/>
    </location>
</feature>
<dbReference type="InterPro" id="IPR013899">
    <property type="entry name" value="DUF1771"/>
</dbReference>
<feature type="region of interest" description="Disordered" evidence="4">
    <location>
        <begin position="1281"/>
        <end position="1323"/>
    </location>
</feature>
<dbReference type="GO" id="GO:0005737">
    <property type="term" value="C:cytoplasm"/>
    <property type="evidence" value="ECO:0007669"/>
    <property type="project" value="TreeGrafter"/>
</dbReference>
<protein>
    <recommendedName>
        <fullName evidence="10">Arf-GAP domain-containing protein</fullName>
    </recommendedName>
</protein>
<dbReference type="PRINTS" id="PR00405">
    <property type="entry name" value="REVINTRACTNG"/>
</dbReference>
<dbReference type="Pfam" id="PF01641">
    <property type="entry name" value="SelR"/>
    <property type="match status" value="1"/>
</dbReference>
<feature type="region of interest" description="Disordered" evidence="4">
    <location>
        <begin position="732"/>
        <end position="752"/>
    </location>
</feature>
<dbReference type="FunFam" id="1.10.220.150:FF:000010">
    <property type="entry name" value="Stromal membrane-associated protein"/>
    <property type="match status" value="1"/>
</dbReference>
<dbReference type="SUPFAM" id="SSF51316">
    <property type="entry name" value="Mss4-like"/>
    <property type="match status" value="1"/>
</dbReference>
<keyword evidence="3" id="KW-0479">Metal-binding</keyword>
<dbReference type="Gene3D" id="3.30.1370.110">
    <property type="match status" value="1"/>
</dbReference>
<feature type="compositionally biased region" description="Low complexity" evidence="4">
    <location>
        <begin position="897"/>
        <end position="921"/>
    </location>
</feature>
<dbReference type="GO" id="GO:0033743">
    <property type="term" value="F:peptide-methionine (R)-S-oxide reductase activity"/>
    <property type="evidence" value="ECO:0007669"/>
    <property type="project" value="InterPro"/>
</dbReference>
<dbReference type="EMBL" id="CP055900">
    <property type="protein sequence ID" value="QKX58661.1"/>
    <property type="molecule type" value="Genomic_DNA"/>
</dbReference>